<feature type="transmembrane region" description="Helical" evidence="1">
    <location>
        <begin position="102"/>
        <end position="121"/>
    </location>
</feature>
<dbReference type="InterPro" id="IPR007492">
    <property type="entry name" value="LytTR_DNA-bd_dom"/>
</dbReference>
<evidence type="ECO:0000256" key="1">
    <source>
        <dbReference type="SAM" id="Phobius"/>
    </source>
</evidence>
<name>A0ABQ5V6B1_9PROT</name>
<feature type="transmembrane region" description="Helical" evidence="1">
    <location>
        <begin position="39"/>
        <end position="60"/>
    </location>
</feature>
<dbReference type="SMART" id="SM00850">
    <property type="entry name" value="LytTR"/>
    <property type="match status" value="1"/>
</dbReference>
<keyword evidence="1" id="KW-1133">Transmembrane helix</keyword>
<proteinExistence type="predicted"/>
<sequence>MRIPKKRIASFLITPLLAGLVLTVLAPFGTHSFNLLGRAAFWIGMSLAGGLGALSVQWAAKRWTPPMTGWRYTLLQSLGATLAVAPFVIGGFGYGFGQTSPASLLMTLFYIWVIAIVITAVGELAGRQAPSPEDEDSKRPALMDRLPLQVRGADLYGVTSEDHYIRIHTSAGSHMVLMRLADVDGLARPVSGLSPHRSWWVAEDGVGQIKRDGSKFVIELKDGTDVPVSRAGAQRLREAGWLS</sequence>
<dbReference type="Proteomes" id="UP001161391">
    <property type="component" value="Unassembled WGS sequence"/>
</dbReference>
<comment type="caution">
    <text evidence="3">The sequence shown here is derived from an EMBL/GenBank/DDBJ whole genome shotgun (WGS) entry which is preliminary data.</text>
</comment>
<evidence type="ECO:0000259" key="2">
    <source>
        <dbReference type="PROSITE" id="PS50930"/>
    </source>
</evidence>
<dbReference type="PROSITE" id="PS50930">
    <property type="entry name" value="HTH_LYTTR"/>
    <property type="match status" value="1"/>
</dbReference>
<dbReference type="RefSeq" id="WP_284387130.1">
    <property type="nucleotide sequence ID" value="NZ_BSNK01000001.1"/>
</dbReference>
<reference evidence="3" key="2">
    <citation type="submission" date="2023-01" db="EMBL/GenBank/DDBJ databases">
        <title>Draft genome sequence of Algimonas ampicilliniresistens strain NBRC 108219.</title>
        <authorList>
            <person name="Sun Q."/>
            <person name="Mori K."/>
        </authorList>
    </citation>
    <scope>NUCLEOTIDE SEQUENCE</scope>
    <source>
        <strain evidence="3">NBRC 108219</strain>
    </source>
</reference>
<evidence type="ECO:0000313" key="4">
    <source>
        <dbReference type="Proteomes" id="UP001161391"/>
    </source>
</evidence>
<keyword evidence="1" id="KW-0812">Transmembrane</keyword>
<organism evidence="3 4">
    <name type="scientific">Algimonas ampicilliniresistens</name>
    <dbReference type="NCBI Taxonomy" id="1298735"/>
    <lineage>
        <taxon>Bacteria</taxon>
        <taxon>Pseudomonadati</taxon>
        <taxon>Pseudomonadota</taxon>
        <taxon>Alphaproteobacteria</taxon>
        <taxon>Maricaulales</taxon>
        <taxon>Robiginitomaculaceae</taxon>
        <taxon>Algimonas</taxon>
    </lineage>
</organism>
<gene>
    <name evidence="3" type="ORF">GCM10007853_04910</name>
</gene>
<protein>
    <recommendedName>
        <fullName evidence="2">HTH LytTR-type domain-containing protein</fullName>
    </recommendedName>
</protein>
<accession>A0ABQ5V6B1</accession>
<evidence type="ECO:0000313" key="3">
    <source>
        <dbReference type="EMBL" id="GLQ22617.1"/>
    </source>
</evidence>
<feature type="domain" description="HTH LytTR-type" evidence="2">
    <location>
        <begin position="143"/>
        <end position="242"/>
    </location>
</feature>
<dbReference type="Pfam" id="PF04397">
    <property type="entry name" value="LytTR"/>
    <property type="match status" value="1"/>
</dbReference>
<reference evidence="3" key="1">
    <citation type="journal article" date="2014" name="Int. J. Syst. Evol. Microbiol.">
        <title>Complete genome of a new Firmicutes species belonging to the dominant human colonic microbiota ('Ruminococcus bicirculans') reveals two chromosomes and a selective capacity to utilize plant glucans.</title>
        <authorList>
            <consortium name="NISC Comparative Sequencing Program"/>
            <person name="Wegmann U."/>
            <person name="Louis P."/>
            <person name="Goesmann A."/>
            <person name="Henrissat B."/>
            <person name="Duncan S.H."/>
            <person name="Flint H.J."/>
        </authorList>
    </citation>
    <scope>NUCLEOTIDE SEQUENCE</scope>
    <source>
        <strain evidence="3">NBRC 108219</strain>
    </source>
</reference>
<dbReference type="Gene3D" id="2.40.50.1020">
    <property type="entry name" value="LytTr DNA-binding domain"/>
    <property type="match status" value="1"/>
</dbReference>
<dbReference type="EMBL" id="BSNK01000001">
    <property type="protein sequence ID" value="GLQ22617.1"/>
    <property type="molecule type" value="Genomic_DNA"/>
</dbReference>
<feature type="transmembrane region" description="Helical" evidence="1">
    <location>
        <begin position="72"/>
        <end position="96"/>
    </location>
</feature>
<keyword evidence="4" id="KW-1185">Reference proteome</keyword>
<keyword evidence="1" id="KW-0472">Membrane</keyword>